<evidence type="ECO:0000259" key="7">
    <source>
        <dbReference type="PROSITE" id="PS51684"/>
    </source>
</evidence>
<keyword evidence="3 6" id="KW-0949">S-adenosyl-L-methionine</keyword>
<evidence type="ECO:0000313" key="8">
    <source>
        <dbReference type="EMBL" id="ODQ45818.1"/>
    </source>
</evidence>
<dbReference type="PROSITE" id="PS51684">
    <property type="entry name" value="SAM_MT_TRM5_TYW2"/>
    <property type="match status" value="1"/>
</dbReference>
<evidence type="ECO:0000256" key="3">
    <source>
        <dbReference type="ARBA" id="ARBA00022691"/>
    </source>
</evidence>
<evidence type="ECO:0000313" key="9">
    <source>
        <dbReference type="Proteomes" id="UP000094455"/>
    </source>
</evidence>
<protein>
    <recommendedName>
        <fullName evidence="6">tRNA wybutosine-synthesizing protein 2</fullName>
        <shortName evidence="6">tRNA-yW-synthesizing protein 2</shortName>
    </recommendedName>
    <alternativeName>
        <fullName evidence="6">tRNA(Phe) (4-demethylwyosine(37)-C(7)) aminocarboxypropyltransferase</fullName>
    </alternativeName>
</protein>
<dbReference type="GO" id="GO:0102522">
    <property type="term" value="F:tRNA 4-demethylwyosine alpha-amino-alpha-carboxypropyltransferase activity"/>
    <property type="evidence" value="ECO:0007669"/>
    <property type="project" value="UniProtKB-EC"/>
</dbReference>
<dbReference type="GO" id="GO:0005737">
    <property type="term" value="C:cytoplasm"/>
    <property type="evidence" value="ECO:0007669"/>
    <property type="project" value="UniProtKB-SubCell"/>
</dbReference>
<accession>A0A1E3NJS3</accession>
<organism evidence="8 9">
    <name type="scientific">Pichia membranifaciens NRRL Y-2026</name>
    <dbReference type="NCBI Taxonomy" id="763406"/>
    <lineage>
        <taxon>Eukaryota</taxon>
        <taxon>Fungi</taxon>
        <taxon>Dikarya</taxon>
        <taxon>Ascomycota</taxon>
        <taxon>Saccharomycotina</taxon>
        <taxon>Pichiomycetes</taxon>
        <taxon>Pichiales</taxon>
        <taxon>Pichiaceae</taxon>
        <taxon>Pichia</taxon>
    </lineage>
</organism>
<keyword evidence="9" id="KW-1185">Reference proteome</keyword>
<dbReference type="GO" id="GO:0031591">
    <property type="term" value="P:wybutosine biosynthetic process"/>
    <property type="evidence" value="ECO:0007669"/>
    <property type="project" value="InterPro"/>
</dbReference>
<dbReference type="InterPro" id="IPR029063">
    <property type="entry name" value="SAM-dependent_MTases_sf"/>
</dbReference>
<name>A0A1E3NJS3_9ASCO</name>
<evidence type="ECO:0000256" key="6">
    <source>
        <dbReference type="PIRNR" id="PIRNR038972"/>
    </source>
</evidence>
<comment type="function">
    <text evidence="6">S-adenosyl-L-methionine-dependent transferase that acts as a component of the wybutosine biosynthesis pathway. Wybutosine is a hyper modified guanosine with a tricyclic base found at the 3'-position adjacent to the anticodon of eukaryotic phenylalanine tRNA. Catalyzes the transfer of the alpha-amino-alpha-carboxypropyl (acp) group from S-adenosyl-L-methionine to the C-7 position of 4-demethylwyosine (imG-14) to produce wybutosine-86.</text>
</comment>
<dbReference type="InterPro" id="IPR026274">
    <property type="entry name" value="tRNA_wybutosine_synth_prot_2"/>
</dbReference>
<dbReference type="AlphaFoldDB" id="A0A1E3NJS3"/>
<evidence type="ECO:0000256" key="5">
    <source>
        <dbReference type="ARBA" id="ARBA00049400"/>
    </source>
</evidence>
<dbReference type="GO" id="GO:0030488">
    <property type="term" value="P:tRNA methylation"/>
    <property type="evidence" value="ECO:0007669"/>
    <property type="project" value="TreeGrafter"/>
</dbReference>
<comment type="catalytic activity">
    <reaction evidence="5">
        <text>4-demethylwyosine(37) in tRNA(Phe) + S-adenosyl-L-methionine = 4-demethyl-7-[(3S)-3-amino-3-carboxypropyl]wyosine(37) in tRNA(Phe) + S-methyl-5'-thioadenosine + H(+)</text>
        <dbReference type="Rhea" id="RHEA:36355"/>
        <dbReference type="Rhea" id="RHEA-COMP:10164"/>
        <dbReference type="Rhea" id="RHEA-COMP:10378"/>
        <dbReference type="ChEBI" id="CHEBI:15378"/>
        <dbReference type="ChEBI" id="CHEBI:17509"/>
        <dbReference type="ChEBI" id="CHEBI:59789"/>
        <dbReference type="ChEBI" id="CHEBI:64315"/>
        <dbReference type="ChEBI" id="CHEBI:73550"/>
        <dbReference type="EC" id="2.5.1.114"/>
    </reaction>
</comment>
<dbReference type="Gene3D" id="3.40.50.150">
    <property type="entry name" value="Vaccinia Virus protein VP39"/>
    <property type="match status" value="1"/>
</dbReference>
<dbReference type="UniPathway" id="UPA00375"/>
<keyword evidence="4 6" id="KW-0819">tRNA processing</keyword>
<evidence type="ECO:0000256" key="4">
    <source>
        <dbReference type="ARBA" id="ARBA00022694"/>
    </source>
</evidence>
<dbReference type="InterPro" id="IPR056743">
    <property type="entry name" value="TRM5-TYW2-like_MTfase"/>
</dbReference>
<dbReference type="InterPro" id="IPR030382">
    <property type="entry name" value="MeTrfase_TRM5/TYW2"/>
</dbReference>
<dbReference type="EMBL" id="KV454004">
    <property type="protein sequence ID" value="ODQ45818.1"/>
    <property type="molecule type" value="Genomic_DNA"/>
</dbReference>
<comment type="subcellular location">
    <subcellularLocation>
        <location evidence="6">Cytoplasm</location>
    </subcellularLocation>
</comment>
<dbReference type="PANTHER" id="PTHR23245:SF25">
    <property type="entry name" value="TRNA WYBUTOSINE-SYNTHESIZING PROTEIN 2 HOMOLOG"/>
    <property type="match status" value="1"/>
</dbReference>
<keyword evidence="2 6" id="KW-0808">Transferase</keyword>
<comment type="pathway">
    <text evidence="1 6">tRNA modification; wybutosine-tRNA(Phe) biosynthesis.</text>
</comment>
<reference evidence="8 9" key="1">
    <citation type="journal article" date="2016" name="Proc. Natl. Acad. Sci. U.S.A.">
        <title>Comparative genomics of biotechnologically important yeasts.</title>
        <authorList>
            <person name="Riley R."/>
            <person name="Haridas S."/>
            <person name="Wolfe K.H."/>
            <person name="Lopes M.R."/>
            <person name="Hittinger C.T."/>
            <person name="Goeker M."/>
            <person name="Salamov A.A."/>
            <person name="Wisecaver J.H."/>
            <person name="Long T.M."/>
            <person name="Calvey C.H."/>
            <person name="Aerts A.L."/>
            <person name="Barry K.W."/>
            <person name="Choi C."/>
            <person name="Clum A."/>
            <person name="Coughlan A.Y."/>
            <person name="Deshpande S."/>
            <person name="Douglass A.P."/>
            <person name="Hanson S.J."/>
            <person name="Klenk H.-P."/>
            <person name="LaButti K.M."/>
            <person name="Lapidus A."/>
            <person name="Lindquist E.A."/>
            <person name="Lipzen A.M."/>
            <person name="Meier-Kolthoff J.P."/>
            <person name="Ohm R.A."/>
            <person name="Otillar R.P."/>
            <person name="Pangilinan J.L."/>
            <person name="Peng Y."/>
            <person name="Rokas A."/>
            <person name="Rosa C.A."/>
            <person name="Scheuner C."/>
            <person name="Sibirny A.A."/>
            <person name="Slot J.C."/>
            <person name="Stielow J.B."/>
            <person name="Sun H."/>
            <person name="Kurtzman C.P."/>
            <person name="Blackwell M."/>
            <person name="Grigoriev I.V."/>
            <person name="Jeffries T.W."/>
        </authorList>
    </citation>
    <scope>NUCLEOTIDE SEQUENCE [LARGE SCALE GENOMIC DNA]</scope>
    <source>
        <strain evidence="8 9">NRRL Y-2026</strain>
    </source>
</reference>
<dbReference type="PANTHER" id="PTHR23245">
    <property type="entry name" value="TRNA METHYLTRANSFERASE"/>
    <property type="match status" value="1"/>
</dbReference>
<dbReference type="RefSeq" id="XP_019016931.1">
    <property type="nucleotide sequence ID" value="XM_019163367.1"/>
</dbReference>
<gene>
    <name evidence="8" type="ORF">PICMEDRAFT_59443</name>
</gene>
<dbReference type="PIRSF" id="PIRSF038972">
    <property type="entry name" value="Trm12"/>
    <property type="match status" value="1"/>
</dbReference>
<dbReference type="Proteomes" id="UP000094455">
    <property type="component" value="Unassembled WGS sequence"/>
</dbReference>
<evidence type="ECO:0000256" key="1">
    <source>
        <dbReference type="ARBA" id="ARBA00004797"/>
    </source>
</evidence>
<feature type="domain" description="SAM-dependent methyltransferase TRM5/TYW2-type" evidence="7">
    <location>
        <begin position="137"/>
        <end position="431"/>
    </location>
</feature>
<dbReference type="OrthoDB" id="2387925at2759"/>
<dbReference type="STRING" id="763406.A0A1E3NJS3"/>
<comment type="similarity">
    <text evidence="6">Belongs to the class I-like SAM-binding methyltransferase superfamily. TRM5/TYW2 family.</text>
</comment>
<dbReference type="Pfam" id="PF02475">
    <property type="entry name" value="TRM5-TYW2_MTfase"/>
    <property type="match status" value="1"/>
</dbReference>
<sequence length="432" mass="49087">MCVRLPVACVLAVENKKEIKRIKSLLESRSCLDKSTKIFSDPNGTFLIPILIPQIANDDPSAFIAKLLPGEKVSVVRSTAETGSSDIGSKLAHLLRSLDPSLDDSQVDGLLKKFPKRYSVYPPLLLLPQKSLDSKEWSCFLGSLDQNYRSEIFSFILRHFSTPTNTLTHMAINKPIPETNNEIRSPSQLTTLYGDFTDFWCHTTQNGIYQTWMPAYTMFSRGNIKEKARILNSYQNITSDSDIVDMYAGIGYFTLSYLRRGARRVFCWEINPYSVEGLTKGVRENGFGEAYVIKREQHISLAKVMKARCVIFLESNVHCLERLEEIKSQVHDGDNLDLNISHINLGLLPFSTDSWPYACELIDLYGDRHSNAWIHVHENVAVTQLDTKMDSVKSELQKLSNTRKVIPVWLEKVKTFAPDVYHVVADFELEPI</sequence>
<dbReference type="SUPFAM" id="SSF53335">
    <property type="entry name" value="S-adenosyl-L-methionine-dependent methyltransferases"/>
    <property type="match status" value="1"/>
</dbReference>
<dbReference type="GeneID" id="30180054"/>
<evidence type="ECO:0000256" key="2">
    <source>
        <dbReference type="ARBA" id="ARBA00022679"/>
    </source>
</evidence>
<dbReference type="GO" id="GO:0008757">
    <property type="term" value="F:S-adenosylmethionine-dependent methyltransferase activity"/>
    <property type="evidence" value="ECO:0007669"/>
    <property type="project" value="InterPro"/>
</dbReference>
<proteinExistence type="inferred from homology"/>
<keyword evidence="6" id="KW-0963">Cytoplasm</keyword>
<dbReference type="GO" id="GO:0008175">
    <property type="term" value="F:tRNA methyltransferase activity"/>
    <property type="evidence" value="ECO:0007669"/>
    <property type="project" value="TreeGrafter"/>
</dbReference>